<gene>
    <name evidence="3" type="ORF">HNQ65_001832</name>
</gene>
<organism evidence="3 4">
    <name type="scientific">Prosthecobacter vanneervenii</name>
    <dbReference type="NCBI Taxonomy" id="48466"/>
    <lineage>
        <taxon>Bacteria</taxon>
        <taxon>Pseudomonadati</taxon>
        <taxon>Verrucomicrobiota</taxon>
        <taxon>Verrucomicrobiia</taxon>
        <taxon>Verrucomicrobiales</taxon>
        <taxon>Verrucomicrobiaceae</taxon>
        <taxon>Prosthecobacter</taxon>
    </lineage>
</organism>
<dbReference type="EMBL" id="JACHIG010000003">
    <property type="protein sequence ID" value="MBB5032255.1"/>
    <property type="molecule type" value="Genomic_DNA"/>
</dbReference>
<evidence type="ECO:0000256" key="1">
    <source>
        <dbReference type="SAM" id="MobiDB-lite"/>
    </source>
</evidence>
<proteinExistence type="predicted"/>
<feature type="compositionally biased region" description="Low complexity" evidence="1">
    <location>
        <begin position="86"/>
        <end position="105"/>
    </location>
</feature>
<keyword evidence="3" id="KW-0131">Cell cycle</keyword>
<dbReference type="PROSITE" id="PS51257">
    <property type="entry name" value="PROKAR_LIPOPROTEIN"/>
    <property type="match status" value="1"/>
</dbReference>
<keyword evidence="4" id="KW-1185">Reference proteome</keyword>
<keyword evidence="3" id="KW-0132">Cell division</keyword>
<name>A0A7W8DJQ6_9BACT</name>
<accession>A0A7W8DJQ6</accession>
<dbReference type="AlphaFoldDB" id="A0A7W8DJQ6"/>
<evidence type="ECO:0000313" key="3">
    <source>
        <dbReference type="EMBL" id="MBB5032255.1"/>
    </source>
</evidence>
<dbReference type="RefSeq" id="WP_184339188.1">
    <property type="nucleotide sequence ID" value="NZ_JACHIG010000003.1"/>
</dbReference>
<dbReference type="GO" id="GO:0051301">
    <property type="term" value="P:cell division"/>
    <property type="evidence" value="ECO:0007669"/>
    <property type="project" value="UniProtKB-KW"/>
</dbReference>
<feature type="signal peptide" evidence="2">
    <location>
        <begin position="1"/>
        <end position="18"/>
    </location>
</feature>
<reference evidence="3 4" key="1">
    <citation type="submission" date="2020-08" db="EMBL/GenBank/DDBJ databases">
        <title>Genomic Encyclopedia of Type Strains, Phase IV (KMG-IV): sequencing the most valuable type-strain genomes for metagenomic binning, comparative biology and taxonomic classification.</title>
        <authorList>
            <person name="Goeker M."/>
        </authorList>
    </citation>
    <scope>NUCLEOTIDE SEQUENCE [LARGE SCALE GENOMIC DNA]</scope>
    <source>
        <strain evidence="3 4">DSM 12252</strain>
    </source>
</reference>
<feature type="region of interest" description="Disordered" evidence="1">
    <location>
        <begin position="17"/>
        <end position="117"/>
    </location>
</feature>
<dbReference type="Proteomes" id="UP000590740">
    <property type="component" value="Unassembled WGS sequence"/>
</dbReference>
<keyword evidence="2" id="KW-0732">Signal</keyword>
<protein>
    <submittedName>
        <fullName evidence="3">Cell division septation protein DedD</fullName>
    </submittedName>
</protein>
<sequence length="165" mass="17047">MKKLLQAFLLTASAASFTACTDPAPPIPGGGRGRSLDVPPRYGVSEEQNQYLDQNGLTDPNAAAVQPPNPNAPVTGDNVTPPPATNNPGAPAPITVTPPGTTPATPSAPQPPAAPAEIPYATRIDGKPGFVKSPFDPNGQAIDVRDFQSGQKARCPYTGKIFRVP</sequence>
<comment type="caution">
    <text evidence="3">The sequence shown here is derived from an EMBL/GenBank/DDBJ whole genome shotgun (WGS) entry which is preliminary data.</text>
</comment>
<feature type="compositionally biased region" description="Polar residues" evidence="1">
    <location>
        <begin position="46"/>
        <end position="58"/>
    </location>
</feature>
<feature type="chain" id="PRO_5031010010" evidence="2">
    <location>
        <begin position="19"/>
        <end position="165"/>
    </location>
</feature>
<evidence type="ECO:0000256" key="2">
    <source>
        <dbReference type="SAM" id="SignalP"/>
    </source>
</evidence>
<evidence type="ECO:0000313" key="4">
    <source>
        <dbReference type="Proteomes" id="UP000590740"/>
    </source>
</evidence>